<evidence type="ECO:0000313" key="1">
    <source>
        <dbReference type="EMBL" id="EMS54538.1"/>
    </source>
</evidence>
<reference evidence="1" key="1">
    <citation type="journal article" date="2013" name="Nature">
        <title>Draft genome of the wheat A-genome progenitor Triticum urartu.</title>
        <authorList>
            <person name="Ling H.Q."/>
            <person name="Zhao S."/>
            <person name="Liu D."/>
            <person name="Wang J."/>
            <person name="Sun H."/>
            <person name="Zhang C."/>
            <person name="Fan H."/>
            <person name="Li D."/>
            <person name="Dong L."/>
            <person name="Tao Y."/>
            <person name="Gao C."/>
            <person name="Wu H."/>
            <person name="Li Y."/>
            <person name="Cui Y."/>
            <person name="Guo X."/>
            <person name="Zheng S."/>
            <person name="Wang B."/>
            <person name="Yu K."/>
            <person name="Liang Q."/>
            <person name="Yang W."/>
            <person name="Lou X."/>
            <person name="Chen J."/>
            <person name="Feng M."/>
            <person name="Jian J."/>
            <person name="Zhang X."/>
            <person name="Luo G."/>
            <person name="Jiang Y."/>
            <person name="Liu J."/>
            <person name="Wang Z."/>
            <person name="Sha Y."/>
            <person name="Zhang B."/>
            <person name="Wu H."/>
            <person name="Tang D."/>
            <person name="Shen Q."/>
            <person name="Xue P."/>
            <person name="Zou S."/>
            <person name="Wang X."/>
            <person name="Liu X."/>
            <person name="Wang F."/>
            <person name="Yang Y."/>
            <person name="An X."/>
            <person name="Dong Z."/>
            <person name="Zhang K."/>
            <person name="Zhang X."/>
            <person name="Luo M.C."/>
            <person name="Dvorak J."/>
            <person name="Tong Y."/>
            <person name="Wang J."/>
            <person name="Yang H."/>
            <person name="Li Z."/>
            <person name="Wang D."/>
            <person name="Zhang A."/>
            <person name="Wang J."/>
        </authorList>
    </citation>
    <scope>NUCLEOTIDE SEQUENCE</scope>
</reference>
<protein>
    <submittedName>
        <fullName evidence="1">Uncharacterized protein</fullName>
    </submittedName>
</protein>
<dbReference type="EMBL" id="KD181732">
    <property type="protein sequence ID" value="EMS54538.1"/>
    <property type="molecule type" value="Genomic_DNA"/>
</dbReference>
<dbReference type="AlphaFoldDB" id="M7YV21"/>
<organism evidence="1">
    <name type="scientific">Triticum urartu</name>
    <name type="common">Red wild einkorn</name>
    <name type="synonym">Crithodium urartu</name>
    <dbReference type="NCBI Taxonomy" id="4572"/>
    <lineage>
        <taxon>Eukaryota</taxon>
        <taxon>Viridiplantae</taxon>
        <taxon>Streptophyta</taxon>
        <taxon>Embryophyta</taxon>
        <taxon>Tracheophyta</taxon>
        <taxon>Spermatophyta</taxon>
        <taxon>Magnoliopsida</taxon>
        <taxon>Liliopsida</taxon>
        <taxon>Poales</taxon>
        <taxon>Poaceae</taxon>
        <taxon>BOP clade</taxon>
        <taxon>Pooideae</taxon>
        <taxon>Triticodae</taxon>
        <taxon>Triticeae</taxon>
        <taxon>Triticinae</taxon>
        <taxon>Triticum</taxon>
    </lineage>
</organism>
<sequence length="87" mass="9098">METYQFAKGSEHGSSRAEAGGGGAPTRLVGGGLGIADAGVGVLDLGVWKDELVLLARASVSGLRRDNGRNWETRTNASFEDMQMQCG</sequence>
<gene>
    <name evidence="1" type="ORF">TRIUR3_27204</name>
</gene>
<name>M7YV21_TRIUA</name>
<accession>M7YV21</accession>
<proteinExistence type="predicted"/>